<evidence type="ECO:0000256" key="2">
    <source>
        <dbReference type="SAM" id="Phobius"/>
    </source>
</evidence>
<feature type="region of interest" description="Disordered" evidence="1">
    <location>
        <begin position="31"/>
        <end position="55"/>
    </location>
</feature>
<dbReference type="Proteomes" id="UP001055286">
    <property type="component" value="Unassembled WGS sequence"/>
</dbReference>
<feature type="transmembrane region" description="Helical" evidence="2">
    <location>
        <begin position="6"/>
        <end position="28"/>
    </location>
</feature>
<keyword evidence="2" id="KW-0472">Membrane</keyword>
<evidence type="ECO:0000313" key="3">
    <source>
        <dbReference type="EMBL" id="GJD65701.1"/>
    </source>
</evidence>
<evidence type="ECO:0000256" key="1">
    <source>
        <dbReference type="SAM" id="MobiDB-lite"/>
    </source>
</evidence>
<evidence type="ECO:0000313" key="4">
    <source>
        <dbReference type="Proteomes" id="UP001055286"/>
    </source>
</evidence>
<comment type="caution">
    <text evidence="3">The sequence shown here is derived from an EMBL/GenBank/DDBJ whole genome shotgun (WGS) entry which is preliminary data.</text>
</comment>
<reference evidence="3" key="2">
    <citation type="submission" date="2021-08" db="EMBL/GenBank/DDBJ databases">
        <authorList>
            <person name="Tani A."/>
            <person name="Ola A."/>
            <person name="Ogura Y."/>
            <person name="Katsura K."/>
            <person name="Hayashi T."/>
        </authorList>
    </citation>
    <scope>NUCLEOTIDE SEQUENCE</scope>
    <source>
        <strain evidence="3">JCM 32048</strain>
    </source>
</reference>
<keyword evidence="2" id="KW-1133">Transmembrane helix</keyword>
<dbReference type="RefSeq" id="WP_369010724.1">
    <property type="nucleotide sequence ID" value="NZ_BPQJ01000045.1"/>
</dbReference>
<sequence>MEFIDIVAWIVLAVVALTLVAAVVALGAMPRCPGASRAGAGIPGRRPSRLEAWPP</sequence>
<dbReference type="AlphaFoldDB" id="A0AA37HGN3"/>
<accession>A0AA37HGN3</accession>
<keyword evidence="4" id="KW-1185">Reference proteome</keyword>
<gene>
    <name evidence="3" type="ORF">MPEAHAMD_5896</name>
</gene>
<dbReference type="EMBL" id="BPQJ01000045">
    <property type="protein sequence ID" value="GJD65701.1"/>
    <property type="molecule type" value="Genomic_DNA"/>
</dbReference>
<proteinExistence type="predicted"/>
<keyword evidence="2" id="KW-0812">Transmembrane</keyword>
<organism evidence="3 4">
    <name type="scientific">Methylobacterium frigidaeris</name>
    <dbReference type="NCBI Taxonomy" id="2038277"/>
    <lineage>
        <taxon>Bacteria</taxon>
        <taxon>Pseudomonadati</taxon>
        <taxon>Pseudomonadota</taxon>
        <taxon>Alphaproteobacteria</taxon>
        <taxon>Hyphomicrobiales</taxon>
        <taxon>Methylobacteriaceae</taxon>
        <taxon>Methylobacterium</taxon>
    </lineage>
</organism>
<name>A0AA37HGN3_9HYPH</name>
<reference evidence="3" key="1">
    <citation type="journal article" date="2016" name="Front. Microbiol.">
        <title>Genome Sequence of the Piezophilic, Mesophilic Sulfate-Reducing Bacterium Desulfovibrio indicus J2T.</title>
        <authorList>
            <person name="Cao J."/>
            <person name="Maignien L."/>
            <person name="Shao Z."/>
            <person name="Alain K."/>
            <person name="Jebbar M."/>
        </authorList>
    </citation>
    <scope>NUCLEOTIDE SEQUENCE</scope>
    <source>
        <strain evidence="3">JCM 32048</strain>
    </source>
</reference>
<protein>
    <submittedName>
        <fullName evidence="3">Uncharacterized protein</fullName>
    </submittedName>
</protein>